<feature type="region of interest" description="Disordered" evidence="1">
    <location>
        <begin position="92"/>
        <end position="112"/>
    </location>
</feature>
<organism evidence="2 3">
    <name type="scientific">Cardiocondyla obscurior</name>
    <dbReference type="NCBI Taxonomy" id="286306"/>
    <lineage>
        <taxon>Eukaryota</taxon>
        <taxon>Metazoa</taxon>
        <taxon>Ecdysozoa</taxon>
        <taxon>Arthropoda</taxon>
        <taxon>Hexapoda</taxon>
        <taxon>Insecta</taxon>
        <taxon>Pterygota</taxon>
        <taxon>Neoptera</taxon>
        <taxon>Endopterygota</taxon>
        <taxon>Hymenoptera</taxon>
        <taxon>Apocrita</taxon>
        <taxon>Aculeata</taxon>
        <taxon>Formicoidea</taxon>
        <taxon>Formicidae</taxon>
        <taxon>Myrmicinae</taxon>
        <taxon>Cardiocondyla</taxon>
    </lineage>
</organism>
<name>A0AAW2GNA7_9HYME</name>
<dbReference type="Proteomes" id="UP001430953">
    <property type="component" value="Unassembled WGS sequence"/>
</dbReference>
<keyword evidence="3" id="KW-1185">Reference proteome</keyword>
<evidence type="ECO:0008006" key="4">
    <source>
        <dbReference type="Google" id="ProtNLM"/>
    </source>
</evidence>
<evidence type="ECO:0000256" key="1">
    <source>
        <dbReference type="SAM" id="MobiDB-lite"/>
    </source>
</evidence>
<accession>A0AAW2GNA7</accession>
<gene>
    <name evidence="2" type="ORF">PUN28_003514</name>
</gene>
<dbReference type="AlphaFoldDB" id="A0AAW2GNA7"/>
<protein>
    <recommendedName>
        <fullName evidence="4">Nuclear transcription factor Y subunit</fullName>
    </recommendedName>
</protein>
<evidence type="ECO:0000313" key="3">
    <source>
        <dbReference type="Proteomes" id="UP001430953"/>
    </source>
</evidence>
<dbReference type="EMBL" id="JADYXP020000003">
    <property type="protein sequence ID" value="KAL0128295.1"/>
    <property type="molecule type" value="Genomic_DNA"/>
</dbReference>
<evidence type="ECO:0000313" key="2">
    <source>
        <dbReference type="EMBL" id="KAL0128295.1"/>
    </source>
</evidence>
<feature type="compositionally biased region" description="Low complexity" evidence="1">
    <location>
        <begin position="10"/>
        <end position="24"/>
    </location>
</feature>
<reference evidence="2 3" key="1">
    <citation type="submission" date="2023-03" db="EMBL/GenBank/DDBJ databases">
        <title>High recombination rates correlate with genetic variation in Cardiocondyla obscurior ants.</title>
        <authorList>
            <person name="Errbii M."/>
        </authorList>
    </citation>
    <scope>NUCLEOTIDE SEQUENCE [LARGE SCALE GENOMIC DNA]</scope>
    <source>
        <strain evidence="2">Alpha-2009</strain>
        <tissue evidence="2">Whole body</tissue>
    </source>
</reference>
<proteinExistence type="predicted"/>
<comment type="caution">
    <text evidence="2">The sequence shown here is derived from an EMBL/GenBank/DDBJ whole genome shotgun (WGS) entry which is preliminary data.</text>
</comment>
<sequence length="127" mass="14532">MGGSSSNVFTRGDSSGTGVSTGTSPAHILGGLRLRQNLHMSWEDRRICLGPISNVLFHPLARENSRESDVKIPREILNRNKIARCKIYAQGNKRHEKQRVHAHRMRHTRNRHARARVEKRINIRGRP</sequence>
<feature type="region of interest" description="Disordered" evidence="1">
    <location>
        <begin position="1"/>
        <end position="27"/>
    </location>
</feature>